<dbReference type="Proteomes" id="UP000827986">
    <property type="component" value="Unassembled WGS sequence"/>
</dbReference>
<dbReference type="AlphaFoldDB" id="A0A9D3X2W5"/>
<name>A0A9D3X2W5_9SAUR</name>
<dbReference type="EMBL" id="JAHDVG010000483">
    <property type="protein sequence ID" value="KAH1171752.1"/>
    <property type="molecule type" value="Genomic_DNA"/>
</dbReference>
<sequence>MGRHFRPDFQPVIKGKPASEILLCAASALLLPPLWKCKGEVRAPPARKTVTEAAKGTSAVSFLLVAHTGRGEKSPFPTSWWHTKGGRKDTHQLPVLMGLTSARNTRRQTPQLGREDPKKRTEHWVWKRIVRGGTQEESAIYTSTYMHATCMAQM</sequence>
<comment type="caution">
    <text evidence="1">The sequence shown here is derived from an EMBL/GenBank/DDBJ whole genome shotgun (WGS) entry which is preliminary data.</text>
</comment>
<accession>A0A9D3X2W5</accession>
<organism evidence="1 2">
    <name type="scientific">Mauremys mutica</name>
    <name type="common">yellowpond turtle</name>
    <dbReference type="NCBI Taxonomy" id="74926"/>
    <lineage>
        <taxon>Eukaryota</taxon>
        <taxon>Metazoa</taxon>
        <taxon>Chordata</taxon>
        <taxon>Craniata</taxon>
        <taxon>Vertebrata</taxon>
        <taxon>Euteleostomi</taxon>
        <taxon>Archelosauria</taxon>
        <taxon>Testudinata</taxon>
        <taxon>Testudines</taxon>
        <taxon>Cryptodira</taxon>
        <taxon>Durocryptodira</taxon>
        <taxon>Testudinoidea</taxon>
        <taxon>Geoemydidae</taxon>
        <taxon>Geoemydinae</taxon>
        <taxon>Mauremys</taxon>
    </lineage>
</organism>
<gene>
    <name evidence="1" type="ORF">KIL84_007370</name>
</gene>
<protein>
    <submittedName>
        <fullName evidence="1">Uncharacterized protein</fullName>
    </submittedName>
</protein>
<evidence type="ECO:0000313" key="2">
    <source>
        <dbReference type="Proteomes" id="UP000827986"/>
    </source>
</evidence>
<evidence type="ECO:0000313" key="1">
    <source>
        <dbReference type="EMBL" id="KAH1171752.1"/>
    </source>
</evidence>
<keyword evidence="2" id="KW-1185">Reference proteome</keyword>
<reference evidence="1" key="1">
    <citation type="submission" date="2021-09" db="EMBL/GenBank/DDBJ databases">
        <title>The genome of Mauremys mutica provides insights into the evolution of semi-aquatic lifestyle.</title>
        <authorList>
            <person name="Gong S."/>
            <person name="Gao Y."/>
        </authorList>
    </citation>
    <scope>NUCLEOTIDE SEQUENCE</scope>
    <source>
        <strain evidence="1">MM-2020</strain>
        <tissue evidence="1">Muscle</tissue>
    </source>
</reference>
<proteinExistence type="predicted"/>